<proteinExistence type="predicted"/>
<dbReference type="Proteomes" id="UP000324897">
    <property type="component" value="Chromosome 1"/>
</dbReference>
<dbReference type="PANTHER" id="PTHR33085:SF13">
    <property type="entry name" value="DUF295 DOMAIN-CONTAINING PROTEIN"/>
    <property type="match status" value="1"/>
</dbReference>
<feature type="non-terminal residue" evidence="1">
    <location>
        <position position="1"/>
    </location>
</feature>
<sequence>MIPRFLHLVATTAAYRGRRAYTLHPIDPSKFFHPTTPSHHSHGSTDDNNIKTMEEFQLPPAAMTLHGPSQLGDLGAMEFMLLGEGGRKGILAVDHKCRAVLYDTASRAVSTMPAMHAPKFCPVSVPVGDGLYVLKTNPMPDEAEHCFEALIYGHGPESRCKPDWYCHSLPPPPYDLHLDGDDRFFGDVCGHALVGGAYIWVSTEHSGTYSFSTVARSWSKLANWQMPFGGRAEYVPELGVSLGFSSQDNMLCACDLAGVEIPRPPKVLGKWEDVVQGKEWIPMTSELVPLGSGKVFIAKFFQVREKGYNDYGYGNSDCFAVFTGVELENSGGQLRMRKHKSIRYQRVWIAT</sequence>
<dbReference type="InterPro" id="IPR012871">
    <property type="entry name" value="DUF1668_ORYSA"/>
</dbReference>
<dbReference type="Gramene" id="TVU28749">
    <property type="protein sequence ID" value="TVU28749"/>
    <property type="gene ID" value="EJB05_20281"/>
</dbReference>
<dbReference type="PANTHER" id="PTHR33085">
    <property type="entry name" value="OS12G0113100 PROTEIN-RELATED"/>
    <property type="match status" value="1"/>
</dbReference>
<dbReference type="EMBL" id="RWGY01000011">
    <property type="protein sequence ID" value="TVU28749.1"/>
    <property type="molecule type" value="Genomic_DNA"/>
</dbReference>
<dbReference type="AlphaFoldDB" id="A0A5J9UY11"/>
<name>A0A5J9UY11_9POAL</name>
<dbReference type="Pfam" id="PF07893">
    <property type="entry name" value="DUF1668"/>
    <property type="match status" value="1"/>
</dbReference>
<keyword evidence="2" id="KW-1185">Reference proteome</keyword>
<evidence type="ECO:0008006" key="3">
    <source>
        <dbReference type="Google" id="ProtNLM"/>
    </source>
</evidence>
<accession>A0A5J9UY11</accession>
<comment type="caution">
    <text evidence="1">The sequence shown here is derived from an EMBL/GenBank/DDBJ whole genome shotgun (WGS) entry which is preliminary data.</text>
</comment>
<protein>
    <recommendedName>
        <fullName evidence="3">DUF1618 domain-containing protein</fullName>
    </recommendedName>
</protein>
<evidence type="ECO:0000313" key="1">
    <source>
        <dbReference type="EMBL" id="TVU28749.1"/>
    </source>
</evidence>
<organism evidence="1 2">
    <name type="scientific">Eragrostis curvula</name>
    <name type="common">weeping love grass</name>
    <dbReference type="NCBI Taxonomy" id="38414"/>
    <lineage>
        <taxon>Eukaryota</taxon>
        <taxon>Viridiplantae</taxon>
        <taxon>Streptophyta</taxon>
        <taxon>Embryophyta</taxon>
        <taxon>Tracheophyta</taxon>
        <taxon>Spermatophyta</taxon>
        <taxon>Magnoliopsida</taxon>
        <taxon>Liliopsida</taxon>
        <taxon>Poales</taxon>
        <taxon>Poaceae</taxon>
        <taxon>PACMAD clade</taxon>
        <taxon>Chloridoideae</taxon>
        <taxon>Eragrostideae</taxon>
        <taxon>Eragrostidinae</taxon>
        <taxon>Eragrostis</taxon>
    </lineage>
</organism>
<reference evidence="1 2" key="1">
    <citation type="journal article" date="2019" name="Sci. Rep.">
        <title>A high-quality genome of Eragrostis curvula grass provides insights into Poaceae evolution and supports new strategies to enhance forage quality.</title>
        <authorList>
            <person name="Carballo J."/>
            <person name="Santos B.A.C.M."/>
            <person name="Zappacosta D."/>
            <person name="Garbus I."/>
            <person name="Selva J.P."/>
            <person name="Gallo C.A."/>
            <person name="Diaz A."/>
            <person name="Albertini E."/>
            <person name="Caccamo M."/>
            <person name="Echenique V."/>
        </authorList>
    </citation>
    <scope>NUCLEOTIDE SEQUENCE [LARGE SCALE GENOMIC DNA]</scope>
    <source>
        <strain evidence="2">cv. Victoria</strain>
        <tissue evidence="1">Leaf</tissue>
    </source>
</reference>
<dbReference type="OrthoDB" id="591192at2759"/>
<evidence type="ECO:0000313" key="2">
    <source>
        <dbReference type="Proteomes" id="UP000324897"/>
    </source>
</evidence>
<gene>
    <name evidence="1" type="ORF">EJB05_20281</name>
</gene>